<sequence length="87" mass="9057">MDLGGEVPVERADADTDLRGHGANLHGLVTATNCQHHRRVYCAITAVGVDTAKVGRSIGAVPSHLGSHAANAMLSCCDHQLIGEACR</sequence>
<dbReference type="EMBL" id="AP022560">
    <property type="protein sequence ID" value="BBX03673.1"/>
    <property type="molecule type" value="Genomic_DNA"/>
</dbReference>
<dbReference type="KEGG" id="mmor:MMOR_46090"/>
<organism evidence="1 2">
    <name type="scientific">Mycolicibacterium moriokaense</name>
    <dbReference type="NCBI Taxonomy" id="39691"/>
    <lineage>
        <taxon>Bacteria</taxon>
        <taxon>Bacillati</taxon>
        <taxon>Actinomycetota</taxon>
        <taxon>Actinomycetes</taxon>
        <taxon>Mycobacteriales</taxon>
        <taxon>Mycobacteriaceae</taxon>
        <taxon>Mycolicibacterium</taxon>
    </lineage>
</organism>
<evidence type="ECO:0000313" key="1">
    <source>
        <dbReference type="EMBL" id="BBX03673.1"/>
    </source>
</evidence>
<name>A0AAD1HDY0_9MYCO</name>
<accession>A0AAD1HDY0</accession>
<keyword evidence="2" id="KW-1185">Reference proteome</keyword>
<protein>
    <submittedName>
        <fullName evidence="1">Uncharacterized protein</fullName>
    </submittedName>
</protein>
<evidence type="ECO:0000313" key="2">
    <source>
        <dbReference type="Proteomes" id="UP000466681"/>
    </source>
</evidence>
<dbReference type="Proteomes" id="UP000466681">
    <property type="component" value="Chromosome"/>
</dbReference>
<reference evidence="1 2" key="1">
    <citation type="journal article" date="2019" name="Emerg. Microbes Infect.">
        <title>Comprehensive subspecies identification of 175 nontuberculous mycobacteria species based on 7547 genomic profiles.</title>
        <authorList>
            <person name="Matsumoto Y."/>
            <person name="Kinjo T."/>
            <person name="Motooka D."/>
            <person name="Nabeya D."/>
            <person name="Jung N."/>
            <person name="Uechi K."/>
            <person name="Horii T."/>
            <person name="Iida T."/>
            <person name="Fujita J."/>
            <person name="Nakamura S."/>
        </authorList>
    </citation>
    <scope>NUCLEOTIDE SEQUENCE [LARGE SCALE GENOMIC DNA]</scope>
    <source>
        <strain evidence="1 2">JCM 6375</strain>
    </source>
</reference>
<dbReference type="AlphaFoldDB" id="A0AAD1HDY0"/>
<gene>
    <name evidence="1" type="ORF">MMOR_46090</name>
</gene>
<proteinExistence type="predicted"/>